<organism evidence="1 2">
    <name type="scientific">Gluconobacter phage GC1</name>
    <dbReference type="NCBI Taxonomy" id="2047788"/>
    <lineage>
        <taxon>Viruses</taxon>
        <taxon>Varidnaviria</taxon>
        <taxon>Bamfordvirae</taxon>
        <taxon>Preplasmiviricota</taxon>
        <taxon>Prepoliviricotina</taxon>
        <taxon>Tectiliviricetes</taxon>
        <taxon>Kalamavirales</taxon>
        <taxon>Tectiviridae</taxon>
        <taxon>Gammatectivirus</taxon>
        <taxon>Gammatectivirus GC1</taxon>
    </lineage>
</organism>
<reference evidence="1 2" key="1">
    <citation type="journal article" date="2018" name="Viruses">
        <title>Bacteriophage GC1, a Novel Tectivirus Infecting Gluconobacter Cerinus, an Acetic Acid Bacterium Associated with Wine-Making.</title>
        <authorList>
            <person name="Philippe C."/>
            <person name="Krupovic M."/>
            <person name="Jaomanjaka F."/>
            <person name="Claisse O."/>
            <person name="Petrel M."/>
            <person name="le Marrec C."/>
        </authorList>
    </citation>
    <scope>NUCLEOTIDE SEQUENCE [LARGE SCALE GENOMIC DNA]</scope>
</reference>
<proteinExistence type="predicted"/>
<dbReference type="EMBL" id="MG159787">
    <property type="protein sequence ID" value="ATS92601.1"/>
    <property type="molecule type" value="Genomic_DNA"/>
</dbReference>
<sequence length="45" mass="5257">MKMFRITFKSQEGYSLIVFGVTTRTALEKVERPICEIMAVQELDF</sequence>
<protein>
    <submittedName>
        <fullName evidence="1">Uncharacterized protein</fullName>
    </submittedName>
</protein>
<accession>A0A2I5AR97</accession>
<keyword evidence="2" id="KW-1185">Reference proteome</keyword>
<gene>
    <name evidence="1" type="ORF">GC1_00033</name>
</gene>
<name>A0A2I5AR97_9VIRU</name>
<dbReference type="Proteomes" id="UP000241016">
    <property type="component" value="Segment"/>
</dbReference>
<evidence type="ECO:0000313" key="1">
    <source>
        <dbReference type="EMBL" id="ATS92601.1"/>
    </source>
</evidence>
<evidence type="ECO:0000313" key="2">
    <source>
        <dbReference type="Proteomes" id="UP000241016"/>
    </source>
</evidence>